<accession>A0ABV6Q4T9</accession>
<evidence type="ECO:0000313" key="2">
    <source>
        <dbReference type="Proteomes" id="UP001589832"/>
    </source>
</evidence>
<dbReference type="RefSeq" id="WP_386058856.1">
    <property type="nucleotide sequence ID" value="NZ_JBHLTQ010000001.1"/>
</dbReference>
<evidence type="ECO:0000313" key="1">
    <source>
        <dbReference type="EMBL" id="MFC0603294.1"/>
    </source>
</evidence>
<dbReference type="Proteomes" id="UP001589832">
    <property type="component" value="Unassembled WGS sequence"/>
</dbReference>
<sequence>MYKTESGQYASESGNFIIDFPMKPRLQVIDNQIGTDKYKIFNYQAVAGQQMIYMAEYIDFPEYVMESWDKDQAYQQILKTTEAKYGGVFKLTKQEPTEQHNLKGIYYEFSLNPDANVPRGVKGGIKGKIFFVGNRSYQLTYLGEEQELIDKYLNSFRLIK</sequence>
<reference evidence="1 2" key="1">
    <citation type="submission" date="2024-09" db="EMBL/GenBank/DDBJ databases">
        <authorList>
            <person name="Sun Q."/>
            <person name="Mori K."/>
        </authorList>
    </citation>
    <scope>NUCLEOTIDE SEQUENCE [LARGE SCALE GENOMIC DNA]</scope>
    <source>
        <strain evidence="1 2">NCAIM B.02481</strain>
    </source>
</reference>
<name>A0ABV6Q4T9_9FLAO</name>
<dbReference type="EMBL" id="JBHLTQ010000001">
    <property type="protein sequence ID" value="MFC0603294.1"/>
    <property type="molecule type" value="Genomic_DNA"/>
</dbReference>
<keyword evidence="2" id="KW-1185">Reference proteome</keyword>
<proteinExistence type="predicted"/>
<organism evidence="1 2">
    <name type="scientific">Winogradskyella pulchriflava</name>
    <dbReference type="NCBI Taxonomy" id="1110688"/>
    <lineage>
        <taxon>Bacteria</taxon>
        <taxon>Pseudomonadati</taxon>
        <taxon>Bacteroidota</taxon>
        <taxon>Flavobacteriia</taxon>
        <taxon>Flavobacteriales</taxon>
        <taxon>Flavobacteriaceae</taxon>
        <taxon>Winogradskyella</taxon>
    </lineage>
</organism>
<protein>
    <submittedName>
        <fullName evidence="1">Uncharacterized protein</fullName>
    </submittedName>
</protein>
<gene>
    <name evidence="1" type="ORF">ACFFGA_01925</name>
</gene>
<comment type="caution">
    <text evidence="1">The sequence shown here is derived from an EMBL/GenBank/DDBJ whole genome shotgun (WGS) entry which is preliminary data.</text>
</comment>